<keyword evidence="1" id="KW-0472">Membrane</keyword>
<evidence type="ECO:0000256" key="1">
    <source>
        <dbReference type="SAM" id="Phobius"/>
    </source>
</evidence>
<dbReference type="Gene3D" id="3.20.20.450">
    <property type="entry name" value="EAL domain"/>
    <property type="match status" value="1"/>
</dbReference>
<dbReference type="Gene3D" id="3.30.70.270">
    <property type="match status" value="1"/>
</dbReference>
<dbReference type="PANTHER" id="PTHR33121:SF79">
    <property type="entry name" value="CYCLIC DI-GMP PHOSPHODIESTERASE PDED-RELATED"/>
    <property type="match status" value="1"/>
</dbReference>
<dbReference type="SUPFAM" id="SSF55073">
    <property type="entry name" value="Nucleotide cyclase"/>
    <property type="match status" value="1"/>
</dbReference>
<proteinExistence type="predicted"/>
<keyword evidence="1" id="KW-0812">Transmembrane</keyword>
<feature type="transmembrane region" description="Helical" evidence="1">
    <location>
        <begin position="275"/>
        <end position="298"/>
    </location>
</feature>
<dbReference type="AlphaFoldDB" id="A0A9X2AVJ7"/>
<dbReference type="NCBIfam" id="TIGR00254">
    <property type="entry name" value="GGDEF"/>
    <property type="match status" value="1"/>
</dbReference>
<dbReference type="Pfam" id="PF00563">
    <property type="entry name" value="EAL"/>
    <property type="match status" value="1"/>
</dbReference>
<accession>A0A9X2AVJ7</accession>
<organism evidence="4 5">
    <name type="scientific">Vibrio gelatinilyticus</name>
    <dbReference type="NCBI Taxonomy" id="2893468"/>
    <lineage>
        <taxon>Bacteria</taxon>
        <taxon>Pseudomonadati</taxon>
        <taxon>Pseudomonadota</taxon>
        <taxon>Gammaproteobacteria</taxon>
        <taxon>Vibrionales</taxon>
        <taxon>Vibrionaceae</taxon>
        <taxon>Vibrio</taxon>
    </lineage>
</organism>
<dbReference type="InterPro" id="IPR050706">
    <property type="entry name" value="Cyclic-di-GMP_PDE-like"/>
</dbReference>
<dbReference type="SMART" id="SM00052">
    <property type="entry name" value="EAL"/>
    <property type="match status" value="1"/>
</dbReference>
<feature type="domain" description="GGDEF" evidence="3">
    <location>
        <begin position="378"/>
        <end position="520"/>
    </location>
</feature>
<keyword evidence="5" id="KW-1185">Reference proteome</keyword>
<dbReference type="InterPro" id="IPR035919">
    <property type="entry name" value="EAL_sf"/>
</dbReference>
<dbReference type="CDD" id="cd01948">
    <property type="entry name" value="EAL"/>
    <property type="match status" value="1"/>
</dbReference>
<dbReference type="Pfam" id="PF00990">
    <property type="entry name" value="GGDEF"/>
    <property type="match status" value="1"/>
</dbReference>
<evidence type="ECO:0000259" key="2">
    <source>
        <dbReference type="PROSITE" id="PS50883"/>
    </source>
</evidence>
<evidence type="ECO:0000313" key="5">
    <source>
        <dbReference type="Proteomes" id="UP001139488"/>
    </source>
</evidence>
<dbReference type="EMBL" id="JAJNNZ010000003">
    <property type="protein sequence ID" value="MCJ2376256.1"/>
    <property type="molecule type" value="Genomic_DNA"/>
</dbReference>
<reference evidence="4" key="1">
    <citation type="submission" date="2021-11" db="EMBL/GenBank/DDBJ databases">
        <title>Vibrio ZSDE26 sp. nov. and Vibrio ZSDZ34 sp. nov., isolated from coastal seawater in Qingdao.</title>
        <authorList>
            <person name="Zhang P."/>
        </authorList>
    </citation>
    <scope>NUCLEOTIDE SEQUENCE</scope>
    <source>
        <strain evidence="4">ZSDZ34</strain>
    </source>
</reference>
<dbReference type="CDD" id="cd01949">
    <property type="entry name" value="GGDEF"/>
    <property type="match status" value="1"/>
</dbReference>
<keyword evidence="1" id="KW-1133">Transmembrane helix</keyword>
<dbReference type="InterPro" id="IPR043128">
    <property type="entry name" value="Rev_trsase/Diguanyl_cyclase"/>
</dbReference>
<dbReference type="PROSITE" id="PS50887">
    <property type="entry name" value="GGDEF"/>
    <property type="match status" value="1"/>
</dbReference>
<dbReference type="SUPFAM" id="SSF141868">
    <property type="entry name" value="EAL domain-like"/>
    <property type="match status" value="1"/>
</dbReference>
<dbReference type="InterPro" id="IPR000160">
    <property type="entry name" value="GGDEF_dom"/>
</dbReference>
<protein>
    <submittedName>
        <fullName evidence="4">Bifunctional diguanylate cyclase/phosphodiesterase</fullName>
    </submittedName>
</protein>
<dbReference type="PANTHER" id="PTHR33121">
    <property type="entry name" value="CYCLIC DI-GMP PHOSPHODIESTERASE PDEF"/>
    <property type="match status" value="1"/>
</dbReference>
<sequence length="783" mass="89320">MSLIKRLYSTLLPLTLFLFIVAGIGVYHVQFKYFRTLQLEKWCEKVATALEANVFEQQAISAILYETAGSAQFGRYIQSASSSSSQAFLQKYANDLIRTPRVNELGDLNLYVLDPEFNLTISTFNRDPFEDLTIPDEVYSLAYGTFITMKSGNEFLHTDRSYVADNNTFRFTHIMAFTPHFLPSDRRANTSDSRFILIVDGPLNQLTQLLKLPLSTHGLLLDIEQYTDSLREINETDNGPHIFDQTTTSATYETDNMSVFIELLPEYFDNVRRKFLWTTVVYMFLSCTSILALIYFVVNFQILKPIKILVRDINEGGLNLSFFKKSKGNGEVDILKNSYIESLAKIKYQAEFDSLTGLANRNSFFKFVSTRSEMLVDKELYIVCWDIVKFRKVNNLYGSQVADRLLIEASSLIREAVFNHQYHLGLGCSDYSIARIGGNQFAALIESDGKQPILDSVRNINQLLKSDIAFSTYQFTLNFAISIFPMLNNLGETLWYKATEEALKVAKTSSERFSLCIFDDASVERLERNDEVREAVKVCCENDDFTLAYMPIFDPVTLRVEGVEVLLRSSFLSKIGAGPDEFIPIAEQAGLITKIDHWVLSTALDKFQILVEKYDYKGTISVNISALELYNQDFIKSVGSIIRDREVEPGRVIIELTETSYVESSKNTVSIIRQLREMGFKVSLDDFGTGYTAFNQLLHYPVDELKIDKSFIDKIMEDSAYEHMVKMMIDLAHSSEIKVVAEGVEEQRQREILLILSVDLVQGYLMSKPLDFSDFLKIIKKAK</sequence>
<dbReference type="SMART" id="SM00267">
    <property type="entry name" value="GGDEF"/>
    <property type="match status" value="1"/>
</dbReference>
<dbReference type="InterPro" id="IPR001633">
    <property type="entry name" value="EAL_dom"/>
</dbReference>
<feature type="transmembrane region" description="Helical" evidence="1">
    <location>
        <begin position="6"/>
        <end position="29"/>
    </location>
</feature>
<comment type="caution">
    <text evidence="4">The sequence shown here is derived from an EMBL/GenBank/DDBJ whole genome shotgun (WGS) entry which is preliminary data.</text>
</comment>
<gene>
    <name evidence="4" type="ORF">LNL84_05345</name>
</gene>
<dbReference type="InterPro" id="IPR029787">
    <property type="entry name" value="Nucleotide_cyclase"/>
</dbReference>
<dbReference type="RefSeq" id="WP_244355696.1">
    <property type="nucleotide sequence ID" value="NZ_JAJNNZ010000003.1"/>
</dbReference>
<dbReference type="GO" id="GO:0071111">
    <property type="term" value="F:cyclic-guanylate-specific phosphodiesterase activity"/>
    <property type="evidence" value="ECO:0007669"/>
    <property type="project" value="InterPro"/>
</dbReference>
<feature type="domain" description="EAL" evidence="2">
    <location>
        <begin position="525"/>
        <end position="783"/>
    </location>
</feature>
<name>A0A9X2AVJ7_9VIBR</name>
<evidence type="ECO:0000313" key="4">
    <source>
        <dbReference type="EMBL" id="MCJ2376256.1"/>
    </source>
</evidence>
<dbReference type="PROSITE" id="PS50883">
    <property type="entry name" value="EAL"/>
    <property type="match status" value="1"/>
</dbReference>
<evidence type="ECO:0000259" key="3">
    <source>
        <dbReference type="PROSITE" id="PS50887"/>
    </source>
</evidence>
<dbReference type="Proteomes" id="UP001139488">
    <property type="component" value="Unassembled WGS sequence"/>
</dbReference>